<reference evidence="1 2" key="1">
    <citation type="journal article" date="2017" name="Nat. Microbiol.">
        <title>Natural product diversity associated with the nematode symbionts Photorhabdus and Xenorhabdus.</title>
        <authorList>
            <person name="Tobias N.J."/>
            <person name="Wolff H."/>
            <person name="Djahanschiri B."/>
            <person name="Grundmann F."/>
            <person name="Kronenwerth M."/>
            <person name="Shi Y.M."/>
            <person name="Simonyi S."/>
            <person name="Grun P."/>
            <person name="Shapiro-Ilan D."/>
            <person name="Pidot S.J."/>
            <person name="Stinear T.P."/>
            <person name="Ebersberger I."/>
            <person name="Bode H.B."/>
        </authorList>
    </citation>
    <scope>NUCLEOTIDE SEQUENCE [LARGE SCALE GENOMIC DNA]</scope>
    <source>
        <strain evidence="1 2">DSM 17902</strain>
    </source>
</reference>
<dbReference type="OrthoDB" id="6467024at2"/>
<accession>A0A2D0JJP3</accession>
<evidence type="ECO:0000313" key="1">
    <source>
        <dbReference type="EMBL" id="PHM45615.1"/>
    </source>
</evidence>
<dbReference type="AlphaFoldDB" id="A0A2D0JJP3"/>
<dbReference type="RefSeq" id="WP_099115964.1">
    <property type="nucleotide sequence ID" value="NZ_CAWNQI010000077.1"/>
</dbReference>
<comment type="caution">
    <text evidence="1">The sequence shown here is derived from an EMBL/GenBank/DDBJ whole genome shotgun (WGS) entry which is preliminary data.</text>
</comment>
<dbReference type="EMBL" id="NITZ01000043">
    <property type="protein sequence ID" value="PHM45615.1"/>
    <property type="molecule type" value="Genomic_DNA"/>
</dbReference>
<keyword evidence="2" id="KW-1185">Reference proteome</keyword>
<organism evidence="1 2">
    <name type="scientific">Xenorhabdus miraniensis</name>
    <dbReference type="NCBI Taxonomy" id="351674"/>
    <lineage>
        <taxon>Bacteria</taxon>
        <taxon>Pseudomonadati</taxon>
        <taxon>Pseudomonadota</taxon>
        <taxon>Gammaproteobacteria</taxon>
        <taxon>Enterobacterales</taxon>
        <taxon>Morganellaceae</taxon>
        <taxon>Xenorhabdus</taxon>
    </lineage>
</organism>
<protein>
    <submittedName>
        <fullName evidence="1">Uncharacterized protein</fullName>
    </submittedName>
</protein>
<name>A0A2D0JJP3_9GAMM</name>
<dbReference type="Proteomes" id="UP000221980">
    <property type="component" value="Unassembled WGS sequence"/>
</dbReference>
<evidence type="ECO:0000313" key="2">
    <source>
        <dbReference type="Proteomes" id="UP000221980"/>
    </source>
</evidence>
<gene>
    <name evidence="1" type="ORF">Xmir_04214</name>
</gene>
<sequence>MSRFPENSIIVENISTNTLKIMVTKNGDMLVNKMKLLGFSIMNDEIREYYKDDDRYYIDPFANFMKLSVDTEEEKIKIIKLLIKEEALFSCGRSWSPEEIMDYYKNDKKLISEKYKTIYWYGSEKYYIREVE</sequence>
<proteinExistence type="predicted"/>